<gene>
    <name evidence="1" type="ORF">TNIN_15601</name>
</gene>
<name>A0A8X6WS59_9ARAC</name>
<reference evidence="1" key="1">
    <citation type="submission" date="2020-08" db="EMBL/GenBank/DDBJ databases">
        <title>Multicomponent nature underlies the extraordinary mechanical properties of spider dragline silk.</title>
        <authorList>
            <person name="Kono N."/>
            <person name="Nakamura H."/>
            <person name="Mori M."/>
            <person name="Yoshida Y."/>
            <person name="Ohtoshi R."/>
            <person name="Malay A.D."/>
            <person name="Moran D.A.P."/>
            <person name="Tomita M."/>
            <person name="Numata K."/>
            <person name="Arakawa K."/>
        </authorList>
    </citation>
    <scope>NUCLEOTIDE SEQUENCE</scope>
</reference>
<proteinExistence type="predicted"/>
<sequence>MTLKKFQGSHKNFTPVFLDIIVSTICNCQLKTDDGMSTSSPMQCVRLLRIMSSTDKSSLMHSPLLPFPHRSLNCWYHFTTAGRDNACRPYTDEIHR</sequence>
<dbReference type="Proteomes" id="UP000886998">
    <property type="component" value="Unassembled WGS sequence"/>
</dbReference>
<comment type="caution">
    <text evidence="1">The sequence shown here is derived from an EMBL/GenBank/DDBJ whole genome shotgun (WGS) entry which is preliminary data.</text>
</comment>
<organism evidence="1 2">
    <name type="scientific">Trichonephila inaurata madagascariensis</name>
    <dbReference type="NCBI Taxonomy" id="2747483"/>
    <lineage>
        <taxon>Eukaryota</taxon>
        <taxon>Metazoa</taxon>
        <taxon>Ecdysozoa</taxon>
        <taxon>Arthropoda</taxon>
        <taxon>Chelicerata</taxon>
        <taxon>Arachnida</taxon>
        <taxon>Araneae</taxon>
        <taxon>Araneomorphae</taxon>
        <taxon>Entelegynae</taxon>
        <taxon>Araneoidea</taxon>
        <taxon>Nephilidae</taxon>
        <taxon>Trichonephila</taxon>
        <taxon>Trichonephila inaurata</taxon>
    </lineage>
</organism>
<evidence type="ECO:0000313" key="1">
    <source>
        <dbReference type="EMBL" id="GFY40314.1"/>
    </source>
</evidence>
<dbReference type="EMBL" id="BMAV01001832">
    <property type="protein sequence ID" value="GFY40314.1"/>
    <property type="molecule type" value="Genomic_DNA"/>
</dbReference>
<keyword evidence="2" id="KW-1185">Reference proteome</keyword>
<protein>
    <submittedName>
        <fullName evidence="1">Uncharacterized protein</fullName>
    </submittedName>
</protein>
<accession>A0A8X6WS59</accession>
<evidence type="ECO:0000313" key="2">
    <source>
        <dbReference type="Proteomes" id="UP000886998"/>
    </source>
</evidence>
<dbReference type="AlphaFoldDB" id="A0A8X6WS59"/>